<dbReference type="GO" id="GO:0032259">
    <property type="term" value="P:methylation"/>
    <property type="evidence" value="ECO:0007669"/>
    <property type="project" value="UniProtKB-KW"/>
</dbReference>
<dbReference type="InterPro" id="IPR050508">
    <property type="entry name" value="Methyltransf_Superfamily"/>
</dbReference>
<dbReference type="CDD" id="cd02440">
    <property type="entry name" value="AdoMet_MTases"/>
    <property type="match status" value="1"/>
</dbReference>
<protein>
    <submittedName>
        <fullName evidence="2">Class I SAM-dependent methyltransferase</fullName>
    </submittedName>
</protein>
<evidence type="ECO:0000313" key="3">
    <source>
        <dbReference type="Proteomes" id="UP000703893"/>
    </source>
</evidence>
<dbReference type="InterPro" id="IPR041698">
    <property type="entry name" value="Methyltransf_25"/>
</dbReference>
<dbReference type="PANTHER" id="PTHR42912:SF80">
    <property type="entry name" value="METHYLTRANSFERASE DOMAIN-CONTAINING PROTEIN"/>
    <property type="match status" value="1"/>
</dbReference>
<dbReference type="SUPFAM" id="SSF53335">
    <property type="entry name" value="S-adenosyl-L-methionine-dependent methyltransferases"/>
    <property type="match status" value="1"/>
</dbReference>
<evidence type="ECO:0000313" key="2">
    <source>
        <dbReference type="EMBL" id="MBM3275999.1"/>
    </source>
</evidence>
<dbReference type="PANTHER" id="PTHR42912">
    <property type="entry name" value="METHYLTRANSFERASE"/>
    <property type="match status" value="1"/>
</dbReference>
<dbReference type="Gene3D" id="3.40.50.150">
    <property type="entry name" value="Vaccinia Virus protein VP39"/>
    <property type="match status" value="1"/>
</dbReference>
<dbReference type="GO" id="GO:0008168">
    <property type="term" value="F:methyltransferase activity"/>
    <property type="evidence" value="ECO:0007669"/>
    <property type="project" value="UniProtKB-KW"/>
</dbReference>
<proteinExistence type="predicted"/>
<sequence>MPDADPLAAEQQRIAAVYAGRERKLGPGIYSEAEPANRYLIAQRERATLGLLGDHGVALGGRDILEVGCGHGAELVRLIAWGAEARRLAGIDLLADRIVKARERLPDADLRVADVRSLPFDDASFDLVMQVTLFSSIVGTPNRDRAAAEMRRVLRPGGYILWCDMWVVRPDRPLAAMPEKEIRRLFPGCQADIRRAVLNPLLARQIAKPLPWLCDLLTRFPALRAYNLALLTCGSSS</sequence>
<name>A0A937X8C0_9BACT</name>
<dbReference type="InterPro" id="IPR029063">
    <property type="entry name" value="SAM-dependent_MTases_sf"/>
</dbReference>
<reference evidence="2 3" key="1">
    <citation type="submission" date="2019-03" db="EMBL/GenBank/DDBJ databases">
        <title>Lake Tanganyika Metagenome-Assembled Genomes (MAGs).</title>
        <authorList>
            <person name="Tran P."/>
        </authorList>
    </citation>
    <scope>NUCLEOTIDE SEQUENCE [LARGE SCALE GENOMIC DNA]</scope>
    <source>
        <strain evidence="2">K_DeepCast_65m_m2_236</strain>
    </source>
</reference>
<feature type="domain" description="Methyltransferase" evidence="1">
    <location>
        <begin position="64"/>
        <end position="158"/>
    </location>
</feature>
<comment type="caution">
    <text evidence="2">The sequence shown here is derived from an EMBL/GenBank/DDBJ whole genome shotgun (WGS) entry which is preliminary data.</text>
</comment>
<evidence type="ECO:0000259" key="1">
    <source>
        <dbReference type="Pfam" id="PF13649"/>
    </source>
</evidence>
<accession>A0A937X8C0</accession>
<gene>
    <name evidence="2" type="ORF">FJZ00_12665</name>
</gene>
<organism evidence="2 3">
    <name type="scientific">Candidatus Tanganyikabacteria bacterium</name>
    <dbReference type="NCBI Taxonomy" id="2961651"/>
    <lineage>
        <taxon>Bacteria</taxon>
        <taxon>Bacillati</taxon>
        <taxon>Candidatus Sericytochromatia</taxon>
        <taxon>Candidatus Tanganyikabacteria</taxon>
    </lineage>
</organism>
<dbReference type="Proteomes" id="UP000703893">
    <property type="component" value="Unassembled WGS sequence"/>
</dbReference>
<keyword evidence="2" id="KW-0808">Transferase</keyword>
<keyword evidence="2" id="KW-0489">Methyltransferase</keyword>
<dbReference type="AlphaFoldDB" id="A0A937X8C0"/>
<dbReference type="EMBL" id="VGJX01000815">
    <property type="protein sequence ID" value="MBM3275999.1"/>
    <property type="molecule type" value="Genomic_DNA"/>
</dbReference>
<dbReference type="Pfam" id="PF13649">
    <property type="entry name" value="Methyltransf_25"/>
    <property type="match status" value="1"/>
</dbReference>